<organism evidence="6 7">
    <name type="scientific">Halococcus saccharolyticus DSM 5350</name>
    <dbReference type="NCBI Taxonomy" id="1227455"/>
    <lineage>
        <taxon>Archaea</taxon>
        <taxon>Methanobacteriati</taxon>
        <taxon>Methanobacteriota</taxon>
        <taxon>Stenosarchaea group</taxon>
        <taxon>Halobacteria</taxon>
        <taxon>Halobacteriales</taxon>
        <taxon>Halococcaceae</taxon>
        <taxon>Halococcus</taxon>
    </lineage>
</organism>
<dbReference type="Pfam" id="PF00496">
    <property type="entry name" value="SBP_bac_5"/>
    <property type="match status" value="1"/>
</dbReference>
<dbReference type="EMBL" id="AOMD01000005">
    <property type="protein sequence ID" value="EMA47409.1"/>
    <property type="molecule type" value="Genomic_DNA"/>
</dbReference>
<name>M0MRP0_9EURY</name>
<comment type="similarity">
    <text evidence="1">Belongs to the bacterial solute-binding protein 5 family.</text>
</comment>
<keyword evidence="2" id="KW-0813">Transport</keyword>
<feature type="domain" description="Solute-binding protein family 5" evidence="5">
    <location>
        <begin position="137"/>
        <end position="509"/>
    </location>
</feature>
<dbReference type="STRING" id="1227455.C449_01646"/>
<evidence type="ECO:0000256" key="2">
    <source>
        <dbReference type="ARBA" id="ARBA00022448"/>
    </source>
</evidence>
<keyword evidence="7" id="KW-1185">Reference proteome</keyword>
<dbReference type="Gene3D" id="3.40.190.10">
    <property type="entry name" value="Periplasmic binding protein-like II"/>
    <property type="match status" value="1"/>
</dbReference>
<dbReference type="InterPro" id="IPR039424">
    <property type="entry name" value="SBP_5"/>
</dbReference>
<accession>M0MRP0</accession>
<comment type="caution">
    <text evidence="6">The sequence shown here is derived from an EMBL/GenBank/DDBJ whole genome shotgun (WGS) entry which is preliminary data.</text>
</comment>
<gene>
    <name evidence="6" type="ORF">C449_01646</name>
</gene>
<dbReference type="OrthoDB" id="233597at2157"/>
<dbReference type="RefSeq" id="WP_006076131.1">
    <property type="nucleotide sequence ID" value="NZ_AOMD01000005.1"/>
</dbReference>
<dbReference type="GO" id="GO:1904680">
    <property type="term" value="F:peptide transmembrane transporter activity"/>
    <property type="evidence" value="ECO:0007669"/>
    <property type="project" value="TreeGrafter"/>
</dbReference>
<dbReference type="Gene3D" id="3.10.105.10">
    <property type="entry name" value="Dipeptide-binding Protein, Domain 3"/>
    <property type="match status" value="1"/>
</dbReference>
<dbReference type="InParanoid" id="M0MRP0"/>
<dbReference type="Proteomes" id="UP000011669">
    <property type="component" value="Unassembled WGS sequence"/>
</dbReference>
<proteinExistence type="inferred from homology"/>
<feature type="compositionally biased region" description="Gly residues" evidence="4">
    <location>
        <begin position="33"/>
        <end position="81"/>
    </location>
</feature>
<dbReference type="AlphaFoldDB" id="M0MRP0"/>
<keyword evidence="3" id="KW-0732">Signal</keyword>
<evidence type="ECO:0000259" key="5">
    <source>
        <dbReference type="Pfam" id="PF00496"/>
    </source>
</evidence>
<reference evidence="6 7" key="1">
    <citation type="journal article" date="2014" name="PLoS Genet.">
        <title>Phylogenetically driven sequencing of extremely halophilic archaea reveals strategies for static and dynamic osmo-response.</title>
        <authorList>
            <person name="Becker E.A."/>
            <person name="Seitzer P.M."/>
            <person name="Tritt A."/>
            <person name="Larsen D."/>
            <person name="Krusor M."/>
            <person name="Yao A.I."/>
            <person name="Wu D."/>
            <person name="Madern D."/>
            <person name="Eisen J.A."/>
            <person name="Darling A.E."/>
            <person name="Facciotti M.T."/>
        </authorList>
    </citation>
    <scope>NUCLEOTIDE SEQUENCE [LARGE SCALE GENOMIC DNA]</scope>
    <source>
        <strain evidence="6 7">DSM 5350</strain>
    </source>
</reference>
<evidence type="ECO:0000256" key="3">
    <source>
        <dbReference type="ARBA" id="ARBA00022729"/>
    </source>
</evidence>
<sequence length="634" mass="67992">MADDANSYSDIVSRRRFIEITGISGAAALAGCSGGGGGSNESGDGGGGGGNESNGSGGGSGGSSGSGGGSGNESGGGGGGQVYDTQHLTYTNQQPSNIQWNSSNTSGLAQISDDLLFDHFAKYNFARSEFVPYAISEWNYGGDTFEMTIRDGLTWSNGDDVTSADIVTQLRLGLSLGLGFADYTESIEAVDDSTVRMNFGSEVNQQIVQFQVLSGNWVNQPESVFGKFVEQINQNEEEGLRSLQEFAWTDPIASGPWSLGGTSQQQVLLERRDDHPDSGNINFSEYACRFLDGNQAAQQALINQQIDSVFTLFTPPRIVNQMPDAIQQVQTPAAFGFGLVPNHNHQHAGDRAVRQAIQYVINRQQVVNNVSKPSKQPTPIPTGITPDTLEQYLGDAMGDFETYGMDSSQTDKATQVLEEAGYSKSGGTWQDSEGNTVSLPVMVPAGWSDWNTAAQTVADQLASFGFESAIDARQFGTLLGSTWPNGDFVLTAGGWLDGAPSGAYPYFSLRHQLVYNDRGYGYNYPAANQERGGSNADITVPARGGSGEMTVNPADRIGELSQATEESTVNEITVEQAWVANQDLPMIPVMEKLEQTFLTGGNEWNIPEEGAEISQVRWANTWLPRQGEMQYAGN</sequence>
<evidence type="ECO:0000256" key="4">
    <source>
        <dbReference type="SAM" id="MobiDB-lite"/>
    </source>
</evidence>
<feature type="region of interest" description="Disordered" evidence="4">
    <location>
        <begin position="33"/>
        <end position="84"/>
    </location>
</feature>
<dbReference type="SUPFAM" id="SSF53850">
    <property type="entry name" value="Periplasmic binding protein-like II"/>
    <property type="match status" value="1"/>
</dbReference>
<dbReference type="InterPro" id="IPR000914">
    <property type="entry name" value="SBP_5_dom"/>
</dbReference>
<dbReference type="PANTHER" id="PTHR30290:SF9">
    <property type="entry name" value="OLIGOPEPTIDE-BINDING PROTEIN APPA"/>
    <property type="match status" value="1"/>
</dbReference>
<protein>
    <submittedName>
        <fullName evidence="6">Extracellular solute-binding protein family 5</fullName>
    </submittedName>
</protein>
<evidence type="ECO:0000313" key="7">
    <source>
        <dbReference type="Proteomes" id="UP000011669"/>
    </source>
</evidence>
<dbReference type="PANTHER" id="PTHR30290">
    <property type="entry name" value="PERIPLASMIC BINDING COMPONENT OF ABC TRANSPORTER"/>
    <property type="match status" value="1"/>
</dbReference>
<dbReference type="PATRIC" id="fig|1227455.4.peg.341"/>
<evidence type="ECO:0000256" key="1">
    <source>
        <dbReference type="ARBA" id="ARBA00005695"/>
    </source>
</evidence>
<dbReference type="GO" id="GO:0015833">
    <property type="term" value="P:peptide transport"/>
    <property type="evidence" value="ECO:0007669"/>
    <property type="project" value="TreeGrafter"/>
</dbReference>
<evidence type="ECO:0000313" key="6">
    <source>
        <dbReference type="EMBL" id="EMA47409.1"/>
    </source>
</evidence>